<proteinExistence type="predicted"/>
<reference evidence="1" key="1">
    <citation type="submission" date="2020-12" db="EMBL/GenBank/DDBJ databases">
        <authorList>
            <consortium name="Molecular Ecology Group"/>
        </authorList>
    </citation>
    <scope>NUCLEOTIDE SEQUENCE</scope>
    <source>
        <strain evidence="1">TBG_1078</strain>
    </source>
</reference>
<organism evidence="1 2">
    <name type="scientific">Nyctereutes procyonoides</name>
    <name type="common">Raccoon dog</name>
    <name type="synonym">Canis procyonoides</name>
    <dbReference type="NCBI Taxonomy" id="34880"/>
    <lineage>
        <taxon>Eukaryota</taxon>
        <taxon>Metazoa</taxon>
        <taxon>Chordata</taxon>
        <taxon>Craniata</taxon>
        <taxon>Vertebrata</taxon>
        <taxon>Euteleostomi</taxon>
        <taxon>Mammalia</taxon>
        <taxon>Eutheria</taxon>
        <taxon>Laurasiatheria</taxon>
        <taxon>Carnivora</taxon>
        <taxon>Caniformia</taxon>
        <taxon>Canidae</taxon>
        <taxon>Nyctereutes</taxon>
    </lineage>
</organism>
<comment type="caution">
    <text evidence="1">The sequence shown here is derived from an EMBL/GenBank/DDBJ whole genome shotgun (WGS) entry which is preliminary data.</text>
</comment>
<gene>
    <name evidence="1" type="ORF">NYPRO_LOCUS5845</name>
</gene>
<accession>A0A811Y677</accession>
<evidence type="ECO:0000313" key="1">
    <source>
        <dbReference type="EMBL" id="CAD7673051.1"/>
    </source>
</evidence>
<dbReference type="Proteomes" id="UP000645828">
    <property type="component" value="Unassembled WGS sequence"/>
</dbReference>
<name>A0A811Y677_NYCPR</name>
<protein>
    <submittedName>
        <fullName evidence="1">(raccoon dog) hypothetical protein</fullName>
    </submittedName>
</protein>
<dbReference type="AlphaFoldDB" id="A0A811Y677"/>
<dbReference type="EMBL" id="CAJHUB010000670">
    <property type="protein sequence ID" value="CAD7673051.1"/>
    <property type="molecule type" value="Genomic_DNA"/>
</dbReference>
<keyword evidence="2" id="KW-1185">Reference proteome</keyword>
<sequence>MSMLMPLLLKGLTGLNQQFLVLWVQVHSKPPWE</sequence>
<evidence type="ECO:0000313" key="2">
    <source>
        <dbReference type="Proteomes" id="UP000645828"/>
    </source>
</evidence>